<dbReference type="Proteomes" id="UP000501780">
    <property type="component" value="Chromosome"/>
</dbReference>
<dbReference type="EMBL" id="CP050831">
    <property type="protein sequence ID" value="QIU94508.1"/>
    <property type="molecule type" value="Genomic_DNA"/>
</dbReference>
<keyword evidence="1" id="KW-0732">Signal</keyword>
<evidence type="ECO:0000313" key="2">
    <source>
        <dbReference type="EMBL" id="QIU94508.1"/>
    </source>
</evidence>
<gene>
    <name evidence="2" type="ORF">BacF7301_10305</name>
</gene>
<dbReference type="AlphaFoldDB" id="A0A6H0KPM9"/>
<evidence type="ECO:0000256" key="1">
    <source>
        <dbReference type="SAM" id="SignalP"/>
    </source>
</evidence>
<dbReference type="KEGG" id="bfc:BacF7301_10305"/>
<feature type="signal peptide" evidence="1">
    <location>
        <begin position="1"/>
        <end position="22"/>
    </location>
</feature>
<protein>
    <recommendedName>
        <fullName evidence="4">Lipoprotein</fullName>
    </recommendedName>
</protein>
<feature type="chain" id="PRO_5026291479" description="Lipoprotein" evidence="1">
    <location>
        <begin position="23"/>
        <end position="296"/>
    </location>
</feature>
<dbReference type="RefSeq" id="WP_167962503.1">
    <property type="nucleotide sequence ID" value="NZ_CP050831.1"/>
</dbReference>
<sequence>MKHLASLFLLSFLLCCSCTQQMDDEWKPNEQLPNVPETHPVSVAFSRASLETFAEQGITEIGIYVYLTDSMVYGKNLPLSNGNLKVDLPLGENLQTFVVANAGHLVDADSLSKVVVYQDVYARKPVYISDVVGFTSDKSVSSLSVELKRLVGEAVFQPKETESELNAITRFDQLNVTFTNVAVGYKVKSKECILEDVTFSTNLSTGFGASVYSFPTVNGGSRTSIDVVYLKGGEEVNRIISPLDTGIGFEPSKRSTVHMKITDENYLDEPWAVVRTAAYKEKAAPTRPFTIEVSEF</sequence>
<proteinExistence type="predicted"/>
<reference evidence="2 3" key="1">
    <citation type="submission" date="2020-03" db="EMBL/GenBank/DDBJ databases">
        <title>Genomic analysis of Bacteroides faecium CBA7301.</title>
        <authorList>
            <person name="Kim J."/>
            <person name="Roh S.W."/>
        </authorList>
    </citation>
    <scope>NUCLEOTIDE SEQUENCE [LARGE SCALE GENOMIC DNA]</scope>
    <source>
        <strain evidence="2 3">CBA7301</strain>
    </source>
</reference>
<organism evidence="2 3">
    <name type="scientific">Bacteroides faecium</name>
    <dbReference type="NCBI Taxonomy" id="2715212"/>
    <lineage>
        <taxon>Bacteria</taxon>
        <taxon>Pseudomonadati</taxon>
        <taxon>Bacteroidota</taxon>
        <taxon>Bacteroidia</taxon>
        <taxon>Bacteroidales</taxon>
        <taxon>Bacteroidaceae</taxon>
        <taxon>Bacteroides</taxon>
    </lineage>
</organism>
<name>A0A6H0KPM9_9BACE</name>
<keyword evidence="3" id="KW-1185">Reference proteome</keyword>
<accession>A0A6H0KPM9</accession>
<evidence type="ECO:0000313" key="3">
    <source>
        <dbReference type="Proteomes" id="UP000501780"/>
    </source>
</evidence>
<evidence type="ECO:0008006" key="4">
    <source>
        <dbReference type="Google" id="ProtNLM"/>
    </source>
</evidence>